<dbReference type="FunFam" id="2.20.25.20:FF:000001">
    <property type="entry name" value="Casein kinase II subunit beta"/>
    <property type="match status" value="1"/>
</dbReference>
<dbReference type="PRINTS" id="PR00472">
    <property type="entry name" value="CASNKINASEII"/>
</dbReference>
<sequence length="195" mass="22389">MAEQDIASEENDNEGYGWIEEFINRDGNDYLLPVPIDFICDKFNLVGLSKFVEEPDLAAKFLLGNSVVIEESEVVKFYLLVHQRYILSKIGLEEVFLRVINEVYGTCKVFGCNSAPLIPMGLTDLPDLSTVKLYCHNCRNIFEPDCDNNRLDACAFGRTFPHFLEMSYKNNFNKNKIGKYVPRIFGFKIFEEGNK</sequence>
<reference evidence="5" key="1">
    <citation type="submission" date="2013-02" db="EMBL/GenBank/DDBJ databases">
        <authorList>
            <consortium name="The Broad Institute Genome Sequencing Platform"/>
            <person name="Cuomo C."/>
            <person name="Becnel J."/>
            <person name="Sanscrainte N."/>
            <person name="Walker B."/>
            <person name="Young S.K."/>
            <person name="Zeng Q."/>
            <person name="Gargeya S."/>
            <person name="Fitzgerald M."/>
            <person name="Haas B."/>
            <person name="Abouelleil A."/>
            <person name="Alvarado L."/>
            <person name="Arachchi H.M."/>
            <person name="Berlin A.M."/>
            <person name="Chapman S.B."/>
            <person name="Dewar J."/>
            <person name="Goldberg J."/>
            <person name="Griggs A."/>
            <person name="Gujja S."/>
            <person name="Hansen M."/>
            <person name="Howarth C."/>
            <person name="Imamovic A."/>
            <person name="Larimer J."/>
            <person name="McCowan C."/>
            <person name="Murphy C."/>
            <person name="Neiman D."/>
            <person name="Pearson M."/>
            <person name="Priest M."/>
            <person name="Roberts A."/>
            <person name="Saif S."/>
            <person name="Shea T."/>
            <person name="Sisk P."/>
            <person name="Sykes S."/>
            <person name="Wortman J."/>
            <person name="Nusbaum C."/>
            <person name="Birren B."/>
        </authorList>
    </citation>
    <scope>NUCLEOTIDE SEQUENCE [LARGE SCALE GENOMIC DNA]</scope>
    <source>
        <strain evidence="5">PRA339</strain>
    </source>
</reference>
<dbReference type="Proteomes" id="UP000030655">
    <property type="component" value="Unassembled WGS sequence"/>
</dbReference>
<dbReference type="AlphaFoldDB" id="A0A059EWL5"/>
<organism evidence="4 5">
    <name type="scientific">Anncaliia algerae PRA339</name>
    <dbReference type="NCBI Taxonomy" id="1288291"/>
    <lineage>
        <taxon>Eukaryota</taxon>
        <taxon>Fungi</taxon>
        <taxon>Fungi incertae sedis</taxon>
        <taxon>Microsporidia</taxon>
        <taxon>Tubulinosematoidea</taxon>
        <taxon>Tubulinosematidae</taxon>
        <taxon>Anncaliia</taxon>
    </lineage>
</organism>
<dbReference type="GO" id="GO:0005956">
    <property type="term" value="C:protein kinase CK2 complex"/>
    <property type="evidence" value="ECO:0007669"/>
    <property type="project" value="UniProtKB-UniRule"/>
</dbReference>
<evidence type="ECO:0000256" key="2">
    <source>
        <dbReference type="ARBA" id="ARBA00045899"/>
    </source>
</evidence>
<dbReference type="InterPro" id="IPR000704">
    <property type="entry name" value="Casein_kinase_II_reg-sub"/>
</dbReference>
<keyword evidence="5" id="KW-1185">Reference proteome</keyword>
<dbReference type="Gene3D" id="1.10.1820.10">
    <property type="entry name" value="protein kinase ck2 holoenzyme, chain C, domain 1"/>
    <property type="match status" value="1"/>
</dbReference>
<dbReference type="Gene3D" id="2.20.25.20">
    <property type="match status" value="1"/>
</dbReference>
<reference evidence="4 5" key="2">
    <citation type="submission" date="2014-03" db="EMBL/GenBank/DDBJ databases">
        <title>The Genome Sequence of Anncaliia algerae insect isolate PRA339.</title>
        <authorList>
            <consortium name="The Broad Institute Genome Sequencing Platform"/>
            <consortium name="The Broad Institute Genome Sequencing Center for Infectious Disease"/>
            <person name="Cuomo C."/>
            <person name="Becnel J."/>
            <person name="Sanscrainte N."/>
            <person name="Walker B."/>
            <person name="Young S.K."/>
            <person name="Zeng Q."/>
            <person name="Gargeya S."/>
            <person name="Fitzgerald M."/>
            <person name="Haas B."/>
            <person name="Abouelleil A."/>
            <person name="Alvarado L."/>
            <person name="Arachchi H.M."/>
            <person name="Berlin A.M."/>
            <person name="Chapman S.B."/>
            <person name="Dewar J."/>
            <person name="Goldberg J."/>
            <person name="Griggs A."/>
            <person name="Gujja S."/>
            <person name="Hansen M."/>
            <person name="Howarth C."/>
            <person name="Imamovic A."/>
            <person name="Larimer J."/>
            <person name="McCowan C."/>
            <person name="Murphy C."/>
            <person name="Neiman D."/>
            <person name="Pearson M."/>
            <person name="Priest M."/>
            <person name="Roberts A."/>
            <person name="Saif S."/>
            <person name="Shea T."/>
            <person name="Sisk P."/>
            <person name="Sykes S."/>
            <person name="Wortman J."/>
            <person name="Nusbaum C."/>
            <person name="Birren B."/>
        </authorList>
    </citation>
    <scope>NUCLEOTIDE SEQUENCE [LARGE SCALE GENOMIC DNA]</scope>
    <source>
        <strain evidence="4 5">PRA339</strain>
    </source>
</reference>
<evidence type="ECO:0000313" key="4">
    <source>
        <dbReference type="EMBL" id="KCZ79124.1"/>
    </source>
</evidence>
<dbReference type="Pfam" id="PF01214">
    <property type="entry name" value="CK_II_beta"/>
    <property type="match status" value="1"/>
</dbReference>
<dbReference type="VEuPathDB" id="MicrosporidiaDB:H312_03486"/>
<comment type="similarity">
    <text evidence="1 3">Belongs to the casein kinase 2 subunit beta family.</text>
</comment>
<dbReference type="OrthoDB" id="2275560at2759"/>
<evidence type="ECO:0000256" key="3">
    <source>
        <dbReference type="RuleBase" id="RU361268"/>
    </source>
</evidence>
<dbReference type="STRING" id="1288291.A0A059EWL5"/>
<gene>
    <name evidence="4" type="ORF">H312_03486</name>
</gene>
<dbReference type="SMART" id="SM01085">
    <property type="entry name" value="CK_II_beta"/>
    <property type="match status" value="1"/>
</dbReference>
<dbReference type="GO" id="GO:0019887">
    <property type="term" value="F:protein kinase regulator activity"/>
    <property type="evidence" value="ECO:0007669"/>
    <property type="project" value="InterPro"/>
</dbReference>
<dbReference type="SUPFAM" id="SSF57798">
    <property type="entry name" value="Casein kinase II beta subunit"/>
    <property type="match status" value="1"/>
</dbReference>
<dbReference type="PANTHER" id="PTHR11740:SF0">
    <property type="entry name" value="CASEIN KINASE II SUBUNIT BETA"/>
    <property type="match status" value="1"/>
</dbReference>
<protein>
    <recommendedName>
        <fullName evidence="3">Casein kinase II subunit beta</fullName>
        <shortName evidence="3">CK II beta</shortName>
    </recommendedName>
</protein>
<comment type="subunit">
    <text evidence="3">Tetramer of two alpha and two beta subunits.</text>
</comment>
<name>A0A059EWL5_9MICR</name>
<dbReference type="PANTHER" id="PTHR11740">
    <property type="entry name" value="CASEIN KINASE II SUBUNIT BETA"/>
    <property type="match status" value="1"/>
</dbReference>
<evidence type="ECO:0000313" key="5">
    <source>
        <dbReference type="Proteomes" id="UP000030655"/>
    </source>
</evidence>
<dbReference type="InterPro" id="IPR035991">
    <property type="entry name" value="Casein_kinase_II_beta-like"/>
</dbReference>
<proteinExistence type="inferred from homology"/>
<dbReference type="EMBL" id="KK365357">
    <property type="protein sequence ID" value="KCZ79124.1"/>
    <property type="molecule type" value="Genomic_DNA"/>
</dbReference>
<dbReference type="GO" id="GO:0005737">
    <property type="term" value="C:cytoplasm"/>
    <property type="evidence" value="ECO:0007669"/>
    <property type="project" value="TreeGrafter"/>
</dbReference>
<dbReference type="InterPro" id="IPR016149">
    <property type="entry name" value="Casein_kin_II_reg-sub_N"/>
</dbReference>
<evidence type="ECO:0000256" key="1">
    <source>
        <dbReference type="ARBA" id="ARBA00006941"/>
    </source>
</evidence>
<dbReference type="HOGENOM" id="CLU_034027_3_3_1"/>
<accession>A0A059EWL5</accession>
<comment type="function">
    <text evidence="2 3">Regulatory subunit of casein kinase II/CK2. As part of the kinase complex regulates the basal catalytic activity of the alpha subunit a constitutively active serine/threonine-protein kinase that phosphorylates a large number of substrates containing acidic residues C-terminal to the phosphorylated serine or threonine.</text>
</comment>